<reference evidence="4" key="1">
    <citation type="journal article" date="2019" name="Int. J. Syst. Evol. Microbiol.">
        <title>The Global Catalogue of Microorganisms (GCM) 10K type strain sequencing project: providing services to taxonomists for standard genome sequencing and annotation.</title>
        <authorList>
            <consortium name="The Broad Institute Genomics Platform"/>
            <consortium name="The Broad Institute Genome Sequencing Center for Infectious Disease"/>
            <person name="Wu L."/>
            <person name="Ma J."/>
        </authorList>
    </citation>
    <scope>NUCLEOTIDE SEQUENCE [LARGE SCALE GENOMIC DNA]</scope>
    <source>
        <strain evidence="4">KCTC 62164</strain>
    </source>
</reference>
<keyword evidence="1" id="KW-1133">Transmembrane helix</keyword>
<dbReference type="RefSeq" id="WP_194213426.1">
    <property type="nucleotide sequence ID" value="NZ_CP061205.1"/>
</dbReference>
<organism evidence="3 4">
    <name type="scientific">Kordiimonas pumila</name>
    <dbReference type="NCBI Taxonomy" id="2161677"/>
    <lineage>
        <taxon>Bacteria</taxon>
        <taxon>Pseudomonadati</taxon>
        <taxon>Pseudomonadota</taxon>
        <taxon>Alphaproteobacteria</taxon>
        <taxon>Kordiimonadales</taxon>
        <taxon>Kordiimonadaceae</taxon>
        <taxon>Kordiimonas</taxon>
    </lineage>
</organism>
<comment type="caution">
    <text evidence="3">The sequence shown here is derived from an EMBL/GenBank/DDBJ whole genome shotgun (WGS) entry which is preliminary data.</text>
</comment>
<name>A0ABV7D7U5_9PROT</name>
<keyword evidence="1" id="KW-0812">Transmembrane</keyword>
<keyword evidence="4" id="KW-1185">Reference proteome</keyword>
<feature type="transmembrane region" description="Helical" evidence="1">
    <location>
        <begin position="36"/>
        <end position="64"/>
    </location>
</feature>
<accession>A0ABV7D7U5</accession>
<dbReference type="PANTHER" id="PTHR34473">
    <property type="entry name" value="UPF0699 TRANSMEMBRANE PROTEIN YDBS"/>
    <property type="match status" value="1"/>
</dbReference>
<dbReference type="EMBL" id="JBHRSL010000010">
    <property type="protein sequence ID" value="MFC3052945.1"/>
    <property type="molecule type" value="Genomic_DNA"/>
</dbReference>
<gene>
    <name evidence="3" type="ORF">ACFOKA_13600</name>
</gene>
<dbReference type="Pfam" id="PF03703">
    <property type="entry name" value="bPH_2"/>
    <property type="match status" value="1"/>
</dbReference>
<evidence type="ECO:0000313" key="3">
    <source>
        <dbReference type="EMBL" id="MFC3052945.1"/>
    </source>
</evidence>
<evidence type="ECO:0000256" key="1">
    <source>
        <dbReference type="SAM" id="Phobius"/>
    </source>
</evidence>
<dbReference type="Proteomes" id="UP001595444">
    <property type="component" value="Unassembled WGS sequence"/>
</dbReference>
<sequence>MSSTPFENSTMPEASLNPCSDLLFEKLDPGYKTSLLIPWVFICGIAGLTSSTAVFFASGIIIFLDYLWAFPAFVAFIATGFIVTPVIAGARGVALREHDIHFRSGVIWQKVISLPFNRIQHVEMESGPLERMLKLTTLKIYTAGGGSTDMSIPGLSFGRASKLRSYILQKAGIADSTGAVDD</sequence>
<proteinExistence type="predicted"/>
<keyword evidence="1" id="KW-0472">Membrane</keyword>
<dbReference type="InterPro" id="IPR005182">
    <property type="entry name" value="YdbS-like_PH"/>
</dbReference>
<dbReference type="PANTHER" id="PTHR34473:SF2">
    <property type="entry name" value="UPF0699 TRANSMEMBRANE PROTEIN YDBT"/>
    <property type="match status" value="1"/>
</dbReference>
<protein>
    <submittedName>
        <fullName evidence="3">PH domain-containing protein</fullName>
    </submittedName>
</protein>
<feature type="transmembrane region" description="Helical" evidence="1">
    <location>
        <begin position="70"/>
        <end position="94"/>
    </location>
</feature>
<evidence type="ECO:0000313" key="4">
    <source>
        <dbReference type="Proteomes" id="UP001595444"/>
    </source>
</evidence>
<evidence type="ECO:0000259" key="2">
    <source>
        <dbReference type="Pfam" id="PF03703"/>
    </source>
</evidence>
<feature type="domain" description="YdbS-like PH" evidence="2">
    <location>
        <begin position="93"/>
        <end position="167"/>
    </location>
</feature>